<protein>
    <submittedName>
        <fullName evidence="1">Uncharacterized protein</fullName>
    </submittedName>
</protein>
<name>A0A6A5SF44_9PLEO</name>
<evidence type="ECO:0000313" key="2">
    <source>
        <dbReference type="Proteomes" id="UP000800038"/>
    </source>
</evidence>
<reference evidence="1" key="1">
    <citation type="journal article" date="2020" name="Stud. Mycol.">
        <title>101 Dothideomycetes genomes: a test case for predicting lifestyles and emergence of pathogens.</title>
        <authorList>
            <person name="Haridas S."/>
            <person name="Albert R."/>
            <person name="Binder M."/>
            <person name="Bloem J."/>
            <person name="Labutti K."/>
            <person name="Salamov A."/>
            <person name="Andreopoulos B."/>
            <person name="Baker S."/>
            <person name="Barry K."/>
            <person name="Bills G."/>
            <person name="Bluhm B."/>
            <person name="Cannon C."/>
            <person name="Castanera R."/>
            <person name="Culley D."/>
            <person name="Daum C."/>
            <person name="Ezra D."/>
            <person name="Gonzalez J."/>
            <person name="Henrissat B."/>
            <person name="Kuo A."/>
            <person name="Liang C."/>
            <person name="Lipzen A."/>
            <person name="Lutzoni F."/>
            <person name="Magnuson J."/>
            <person name="Mondo S."/>
            <person name="Nolan M."/>
            <person name="Ohm R."/>
            <person name="Pangilinan J."/>
            <person name="Park H.-J."/>
            <person name="Ramirez L."/>
            <person name="Alfaro M."/>
            <person name="Sun H."/>
            <person name="Tritt A."/>
            <person name="Yoshinaga Y."/>
            <person name="Zwiers L.-H."/>
            <person name="Turgeon B."/>
            <person name="Goodwin S."/>
            <person name="Spatafora J."/>
            <person name="Crous P."/>
            <person name="Grigoriev I."/>
        </authorList>
    </citation>
    <scope>NUCLEOTIDE SEQUENCE</scope>
    <source>
        <strain evidence="1">CBS 161.51</strain>
    </source>
</reference>
<evidence type="ECO:0000313" key="1">
    <source>
        <dbReference type="EMBL" id="KAF1936037.1"/>
    </source>
</evidence>
<dbReference type="AlphaFoldDB" id="A0A6A5SF44"/>
<dbReference type="Proteomes" id="UP000800038">
    <property type="component" value="Unassembled WGS sequence"/>
</dbReference>
<organism evidence="1 2">
    <name type="scientific">Clathrospora elynae</name>
    <dbReference type="NCBI Taxonomy" id="706981"/>
    <lineage>
        <taxon>Eukaryota</taxon>
        <taxon>Fungi</taxon>
        <taxon>Dikarya</taxon>
        <taxon>Ascomycota</taxon>
        <taxon>Pezizomycotina</taxon>
        <taxon>Dothideomycetes</taxon>
        <taxon>Pleosporomycetidae</taxon>
        <taxon>Pleosporales</taxon>
        <taxon>Diademaceae</taxon>
        <taxon>Clathrospora</taxon>
    </lineage>
</organism>
<feature type="non-terminal residue" evidence="1">
    <location>
        <position position="1"/>
    </location>
</feature>
<gene>
    <name evidence="1" type="ORF">EJ02DRAFT_360094</name>
</gene>
<accession>A0A6A5SF44</accession>
<dbReference type="OrthoDB" id="3943628at2759"/>
<sequence>FDTPKKARMKGAANFNDAMGIPYFYNNLFQYYGVSKQHSYEVLSQDNKLFDCCHHNNKVVPENRGAKPIHSSKDLHCVDRFLQDLG</sequence>
<proteinExistence type="predicted"/>
<dbReference type="EMBL" id="ML976216">
    <property type="protein sequence ID" value="KAF1936037.1"/>
    <property type="molecule type" value="Genomic_DNA"/>
</dbReference>
<keyword evidence="2" id="KW-1185">Reference proteome</keyword>